<dbReference type="RefSeq" id="XP_047763758.1">
    <property type="nucleotide sequence ID" value="XM_047905920.1"/>
</dbReference>
<dbReference type="Gene3D" id="3.40.50.80">
    <property type="entry name" value="Nucleotide-binding domain of ferredoxin-NADP reductase (FNR) module"/>
    <property type="match status" value="1"/>
</dbReference>
<dbReference type="GeneID" id="71986650"/>
<dbReference type="Proteomes" id="UP000756132">
    <property type="component" value="Chromosome 6"/>
</dbReference>
<dbReference type="AlphaFoldDB" id="A0A9Q8UR65"/>
<reference evidence="3" key="2">
    <citation type="journal article" date="2022" name="Microb. Genom.">
        <title>A chromosome-scale genome assembly of the tomato pathogen Cladosporium fulvum reveals a compartmentalized genome architecture and the presence of a dispensable chromosome.</title>
        <authorList>
            <person name="Zaccaron A.Z."/>
            <person name="Chen L.H."/>
            <person name="Samaras A."/>
            <person name="Stergiopoulos I."/>
        </authorList>
    </citation>
    <scope>NUCLEOTIDE SEQUENCE</scope>
    <source>
        <strain evidence="3">Race5_Kim</strain>
    </source>
</reference>
<keyword evidence="4" id="KW-1185">Reference proteome</keyword>
<dbReference type="Pfam" id="PF08030">
    <property type="entry name" value="NAD_binding_6"/>
    <property type="match status" value="1"/>
</dbReference>
<organism evidence="3 4">
    <name type="scientific">Passalora fulva</name>
    <name type="common">Tomato leaf mold</name>
    <name type="synonym">Cladosporium fulvum</name>
    <dbReference type="NCBI Taxonomy" id="5499"/>
    <lineage>
        <taxon>Eukaryota</taxon>
        <taxon>Fungi</taxon>
        <taxon>Dikarya</taxon>
        <taxon>Ascomycota</taxon>
        <taxon>Pezizomycotina</taxon>
        <taxon>Dothideomycetes</taxon>
        <taxon>Dothideomycetidae</taxon>
        <taxon>Mycosphaerellales</taxon>
        <taxon>Mycosphaerellaceae</taxon>
        <taxon>Fulvia</taxon>
    </lineage>
</organism>
<proteinExistence type="predicted"/>
<evidence type="ECO:0000313" key="4">
    <source>
        <dbReference type="Proteomes" id="UP000756132"/>
    </source>
</evidence>
<dbReference type="GO" id="GO:0016491">
    <property type="term" value="F:oxidoreductase activity"/>
    <property type="evidence" value="ECO:0007669"/>
    <property type="project" value="UniProtKB-KW"/>
</dbReference>
<evidence type="ECO:0000313" key="3">
    <source>
        <dbReference type="EMBL" id="UJO19392.1"/>
    </source>
</evidence>
<protein>
    <recommendedName>
        <fullName evidence="2">Ferric reductase NAD binding domain-containing protein</fullName>
    </recommendedName>
</protein>
<keyword evidence="1" id="KW-0560">Oxidoreductase</keyword>
<dbReference type="InterPro" id="IPR013121">
    <property type="entry name" value="Fe_red_NAD-bd_6"/>
</dbReference>
<feature type="domain" description="Ferric reductase NAD binding" evidence="2">
    <location>
        <begin position="26"/>
        <end position="77"/>
    </location>
</feature>
<reference evidence="3" key="1">
    <citation type="submission" date="2021-12" db="EMBL/GenBank/DDBJ databases">
        <authorList>
            <person name="Zaccaron A."/>
            <person name="Stergiopoulos I."/>
        </authorList>
    </citation>
    <scope>NUCLEOTIDE SEQUENCE</scope>
    <source>
        <strain evidence="3">Race5_Kim</strain>
    </source>
</reference>
<gene>
    <name evidence="3" type="ORF">CLAFUR5_06772</name>
</gene>
<dbReference type="EMBL" id="CP090168">
    <property type="protein sequence ID" value="UJO19392.1"/>
    <property type="molecule type" value="Genomic_DNA"/>
</dbReference>
<name>A0A9Q8UR65_PASFU</name>
<dbReference type="InterPro" id="IPR039261">
    <property type="entry name" value="FNR_nucleotide-bd"/>
</dbReference>
<accession>A0A9Q8UR65</accession>
<evidence type="ECO:0000259" key="2">
    <source>
        <dbReference type="Pfam" id="PF08030"/>
    </source>
</evidence>
<evidence type="ECO:0000256" key="1">
    <source>
        <dbReference type="ARBA" id="ARBA00023002"/>
    </source>
</evidence>
<sequence length="105" mass="12064">MKRKNISTHVFRYILDGYRTEAAPYSALTGLKQRSHFGRPDFGEILERHFQDLVEDGVVERKVGVLYCGTPIVGEILADKCHELTAKARDMGLRIRYDFLMEVFG</sequence>
<dbReference type="KEGG" id="ffu:CLAFUR5_06772"/>
<dbReference type="OrthoDB" id="167398at2759"/>